<sequence length="120" mass="14042">MNRHMKISMYIFLSAFLLVISACTTKQVAVKAITKEGYIILRNDTVFFVDDKTFHTKVELQHYMEQQMNKEHPSDIVLSFKDKDAYNKLKTGDKIKVWSSQTLESYPAKMIVEKFEVVEK</sequence>
<evidence type="ECO:0008006" key="4">
    <source>
        <dbReference type="Google" id="ProtNLM"/>
    </source>
</evidence>
<name>A0A243CN94_BACTU</name>
<accession>A0A243CN94</accession>
<dbReference type="InterPro" id="IPR012340">
    <property type="entry name" value="NA-bd_OB-fold"/>
</dbReference>
<dbReference type="PROSITE" id="PS51257">
    <property type="entry name" value="PROKAR_LIPOPROTEIN"/>
    <property type="match status" value="1"/>
</dbReference>
<gene>
    <name evidence="2" type="ORF">BK749_26110</name>
</gene>
<dbReference type="Pfam" id="PF11518">
    <property type="entry name" value="DUF3221"/>
    <property type="match status" value="1"/>
</dbReference>
<feature type="signal peptide" evidence="1">
    <location>
        <begin position="1"/>
        <end position="28"/>
    </location>
</feature>
<organism evidence="2 3">
    <name type="scientific">Bacillus thuringiensis serovar vazensis</name>
    <dbReference type="NCBI Taxonomy" id="180867"/>
    <lineage>
        <taxon>Bacteria</taxon>
        <taxon>Bacillati</taxon>
        <taxon>Bacillota</taxon>
        <taxon>Bacilli</taxon>
        <taxon>Bacillales</taxon>
        <taxon>Bacillaceae</taxon>
        <taxon>Bacillus</taxon>
        <taxon>Bacillus cereus group</taxon>
    </lineage>
</organism>
<proteinExistence type="predicted"/>
<dbReference type="InterPro" id="IPR021598">
    <property type="entry name" value="DUF3221"/>
</dbReference>
<evidence type="ECO:0000313" key="2">
    <source>
        <dbReference type="EMBL" id="OTY67169.1"/>
    </source>
</evidence>
<dbReference type="EMBL" id="NFDQ01000080">
    <property type="protein sequence ID" value="OTY67169.1"/>
    <property type="molecule type" value="Genomic_DNA"/>
</dbReference>
<reference evidence="2 3" key="1">
    <citation type="submission" date="2016-10" db="EMBL/GenBank/DDBJ databases">
        <title>Comparative genomics of Bacillus thuringiensis reveals a path to pathogens against multiple invertebrate hosts.</title>
        <authorList>
            <person name="Zheng J."/>
            <person name="Gao Q."/>
            <person name="Liu H."/>
            <person name="Peng D."/>
            <person name="Ruan L."/>
            <person name="Sun M."/>
        </authorList>
    </citation>
    <scope>NUCLEOTIDE SEQUENCE [LARGE SCALE GENOMIC DNA]</scope>
    <source>
        <strain evidence="2">BGSC 4CE1</strain>
    </source>
</reference>
<feature type="chain" id="PRO_5039126688" description="DUF3221 domain-containing protein" evidence="1">
    <location>
        <begin position="29"/>
        <end position="120"/>
    </location>
</feature>
<evidence type="ECO:0000256" key="1">
    <source>
        <dbReference type="SAM" id="SignalP"/>
    </source>
</evidence>
<evidence type="ECO:0000313" key="3">
    <source>
        <dbReference type="Proteomes" id="UP000194911"/>
    </source>
</evidence>
<dbReference type="AlphaFoldDB" id="A0A243CN94"/>
<dbReference type="RefSeq" id="WP_001079368.1">
    <property type="nucleotide sequence ID" value="NZ_NFDQ01000080.1"/>
</dbReference>
<dbReference type="Proteomes" id="UP000194911">
    <property type="component" value="Unassembled WGS sequence"/>
</dbReference>
<keyword evidence="1" id="KW-0732">Signal</keyword>
<protein>
    <recommendedName>
        <fullName evidence="4">DUF3221 domain-containing protein</fullName>
    </recommendedName>
</protein>
<comment type="caution">
    <text evidence="2">The sequence shown here is derived from an EMBL/GenBank/DDBJ whole genome shotgun (WGS) entry which is preliminary data.</text>
</comment>
<dbReference type="Gene3D" id="2.40.50.140">
    <property type="entry name" value="Nucleic acid-binding proteins"/>
    <property type="match status" value="1"/>
</dbReference>